<reference evidence="2 3" key="1">
    <citation type="journal article" date="2022" name="G3 (Bethesda)">
        <title>Enemy or ally: a genomic approach to elucidate the lifestyle of Phyllosticta citrichinaensis.</title>
        <authorList>
            <person name="Buijs V.A."/>
            <person name="Groenewald J.Z."/>
            <person name="Haridas S."/>
            <person name="LaButti K.M."/>
            <person name="Lipzen A."/>
            <person name="Martin F.M."/>
            <person name="Barry K."/>
            <person name="Grigoriev I.V."/>
            <person name="Crous P.W."/>
            <person name="Seidl M.F."/>
        </authorList>
    </citation>
    <scope>NUCLEOTIDE SEQUENCE [LARGE SCALE GENOMIC DNA]</scope>
    <source>
        <strain evidence="2 3">CBS 129764</strain>
    </source>
</reference>
<feature type="region of interest" description="Disordered" evidence="1">
    <location>
        <begin position="116"/>
        <end position="139"/>
    </location>
</feature>
<evidence type="ECO:0000313" key="2">
    <source>
        <dbReference type="EMBL" id="KAK8169641.1"/>
    </source>
</evidence>
<evidence type="ECO:0000313" key="3">
    <source>
        <dbReference type="Proteomes" id="UP001456524"/>
    </source>
</evidence>
<dbReference type="Proteomes" id="UP001456524">
    <property type="component" value="Unassembled WGS sequence"/>
</dbReference>
<evidence type="ECO:0000256" key="1">
    <source>
        <dbReference type="SAM" id="MobiDB-lite"/>
    </source>
</evidence>
<protein>
    <submittedName>
        <fullName evidence="2">Uncharacterized protein</fullName>
    </submittedName>
</protein>
<proteinExistence type="predicted"/>
<name>A0ABR1XW89_9PEZI</name>
<keyword evidence="3" id="KW-1185">Reference proteome</keyword>
<organism evidence="2 3">
    <name type="scientific">Phyllosticta citrichinensis</name>
    <dbReference type="NCBI Taxonomy" id="1130410"/>
    <lineage>
        <taxon>Eukaryota</taxon>
        <taxon>Fungi</taxon>
        <taxon>Dikarya</taxon>
        <taxon>Ascomycota</taxon>
        <taxon>Pezizomycotina</taxon>
        <taxon>Dothideomycetes</taxon>
        <taxon>Dothideomycetes incertae sedis</taxon>
        <taxon>Botryosphaeriales</taxon>
        <taxon>Phyllostictaceae</taxon>
        <taxon>Phyllosticta</taxon>
    </lineage>
</organism>
<gene>
    <name evidence="2" type="ORF">IWX90DRAFT_185339</name>
</gene>
<comment type="caution">
    <text evidence="2">The sequence shown here is derived from an EMBL/GenBank/DDBJ whole genome shotgun (WGS) entry which is preliminary data.</text>
</comment>
<sequence length="173" mass="18454">MTASMCAPMAMAISRCMMACHSNPPPTPPVQDLLAPTPRPRSPPNLTVLLEIFAPSPPQTTHTMMPTTCCHSSGARISRPVLPPQPCRAEFASLASSRLAAPTPTATAAHLAWRLPNEPRPFRQTRRRLPTKMSSPSQACLSLDDAASQNANAPRSSNFAGALVAPPVAFPHF</sequence>
<accession>A0ABR1XW89</accession>
<dbReference type="EMBL" id="JBBWUH010000004">
    <property type="protein sequence ID" value="KAK8169641.1"/>
    <property type="molecule type" value="Genomic_DNA"/>
</dbReference>